<gene>
    <name evidence="2" type="ORF">CYMTET_9744</name>
</gene>
<evidence type="ECO:0000313" key="3">
    <source>
        <dbReference type="Proteomes" id="UP001190700"/>
    </source>
</evidence>
<feature type="compositionally biased region" description="Basic and acidic residues" evidence="1">
    <location>
        <begin position="369"/>
        <end position="378"/>
    </location>
</feature>
<protein>
    <submittedName>
        <fullName evidence="2">Uncharacterized protein</fullName>
    </submittedName>
</protein>
<dbReference type="EMBL" id="LGRX02003266">
    <property type="protein sequence ID" value="KAK3282520.1"/>
    <property type="molecule type" value="Genomic_DNA"/>
</dbReference>
<dbReference type="AlphaFoldDB" id="A0AAE0GQH7"/>
<accession>A0AAE0GQH7</accession>
<feature type="region of interest" description="Disordered" evidence="1">
    <location>
        <begin position="358"/>
        <end position="378"/>
    </location>
</feature>
<evidence type="ECO:0000313" key="2">
    <source>
        <dbReference type="EMBL" id="KAK3282520.1"/>
    </source>
</evidence>
<dbReference type="Proteomes" id="UP001190700">
    <property type="component" value="Unassembled WGS sequence"/>
</dbReference>
<proteinExistence type="predicted"/>
<keyword evidence="3" id="KW-1185">Reference proteome</keyword>
<organism evidence="2 3">
    <name type="scientific">Cymbomonas tetramitiformis</name>
    <dbReference type="NCBI Taxonomy" id="36881"/>
    <lineage>
        <taxon>Eukaryota</taxon>
        <taxon>Viridiplantae</taxon>
        <taxon>Chlorophyta</taxon>
        <taxon>Pyramimonadophyceae</taxon>
        <taxon>Pyramimonadales</taxon>
        <taxon>Pyramimonadaceae</taxon>
        <taxon>Cymbomonas</taxon>
    </lineage>
</organism>
<reference evidence="2 3" key="1">
    <citation type="journal article" date="2015" name="Genome Biol. Evol.">
        <title>Comparative Genomics of a Bacterivorous Green Alga Reveals Evolutionary Causalities and Consequences of Phago-Mixotrophic Mode of Nutrition.</title>
        <authorList>
            <person name="Burns J.A."/>
            <person name="Paasch A."/>
            <person name="Narechania A."/>
            <person name="Kim E."/>
        </authorList>
    </citation>
    <scope>NUCLEOTIDE SEQUENCE [LARGE SCALE GENOMIC DNA]</scope>
    <source>
        <strain evidence="2 3">PLY_AMNH</strain>
    </source>
</reference>
<evidence type="ECO:0000256" key="1">
    <source>
        <dbReference type="SAM" id="MobiDB-lite"/>
    </source>
</evidence>
<comment type="caution">
    <text evidence="2">The sequence shown here is derived from an EMBL/GenBank/DDBJ whole genome shotgun (WGS) entry which is preliminary data.</text>
</comment>
<sequence length="389" mass="42274">MHCSPMFSTSRIDVITRVRVEANKLPFSTLELIADPMSPAADWLEASAETSPHDGERVLLETARMLLDAGTTFQGKSELLGIRFLSNVNPHVRHINFNAALASAKLKNTLDTEDIKGLFIDALDKAGVTGGLSAATFTVNTEEKSAIADLTSILLDLQRQVKTLSSRMNDTKNSTPRGAKPRGKMIRFAARDLPAGGNWSQSEQKRRVVFHKSTGEFILFCANDTCALESARHWHRDCPNGGKAANKKEFGSHSFDTIGLRERHVRGAAVSVRSGGGRLRQVRHALLLGGGRASRRCATRFRHIPSASPLVVPLRHSVSTLRIANPWTLPWVRGFHVGGASDGVPSFATVEIDGVHVDTTKPPPPLSDDGTHGDVDDRVHPAADSVHFV</sequence>
<name>A0AAE0GQH7_9CHLO</name>